<proteinExistence type="predicted"/>
<evidence type="ECO:0000256" key="2">
    <source>
        <dbReference type="ARBA" id="ARBA00022692"/>
    </source>
</evidence>
<reference evidence="8 9" key="1">
    <citation type="journal article" date="2015" name="Genome Biol. Evol.">
        <title>Comparative Genomics of a Bacterivorous Green Alga Reveals Evolutionary Causalities and Consequences of Phago-Mixotrophic Mode of Nutrition.</title>
        <authorList>
            <person name="Burns J.A."/>
            <person name="Paasch A."/>
            <person name="Narechania A."/>
            <person name="Kim E."/>
        </authorList>
    </citation>
    <scope>NUCLEOTIDE SEQUENCE [LARGE SCALE GENOMIC DNA]</scope>
    <source>
        <strain evidence="8 9">PLY_AMNH</strain>
    </source>
</reference>
<feature type="transmembrane region" description="Helical" evidence="6">
    <location>
        <begin position="1094"/>
        <end position="1111"/>
    </location>
</feature>
<dbReference type="GO" id="GO:0016020">
    <property type="term" value="C:membrane"/>
    <property type="evidence" value="ECO:0007669"/>
    <property type="project" value="UniProtKB-SubCell"/>
</dbReference>
<feature type="compositionally biased region" description="Basic and acidic residues" evidence="5">
    <location>
        <begin position="421"/>
        <end position="430"/>
    </location>
</feature>
<feature type="region of interest" description="Disordered" evidence="5">
    <location>
        <begin position="121"/>
        <end position="150"/>
    </location>
</feature>
<keyword evidence="3 6" id="KW-1133">Transmembrane helix</keyword>
<feature type="non-terminal residue" evidence="8">
    <location>
        <position position="1"/>
    </location>
</feature>
<comment type="caution">
    <text evidence="8">The sequence shown here is derived from an EMBL/GenBank/DDBJ whole genome shotgun (WGS) entry which is preliminary data.</text>
</comment>
<dbReference type="PANTHER" id="PTHR46726">
    <property type="entry name" value="TWO PORE CHANNEL 3"/>
    <property type="match status" value="1"/>
</dbReference>
<evidence type="ECO:0000313" key="9">
    <source>
        <dbReference type="Proteomes" id="UP001190700"/>
    </source>
</evidence>
<feature type="region of interest" description="Disordered" evidence="5">
    <location>
        <begin position="701"/>
        <end position="723"/>
    </location>
</feature>
<feature type="domain" description="Ion transport" evidence="7">
    <location>
        <begin position="998"/>
        <end position="1279"/>
    </location>
</feature>
<feature type="transmembrane region" description="Helical" evidence="6">
    <location>
        <begin position="1117"/>
        <end position="1139"/>
    </location>
</feature>
<feature type="transmembrane region" description="Helical" evidence="6">
    <location>
        <begin position="1251"/>
        <end position="1273"/>
    </location>
</feature>
<evidence type="ECO:0000256" key="1">
    <source>
        <dbReference type="ARBA" id="ARBA00004141"/>
    </source>
</evidence>
<sequence length="1318" mass="143741">RRSCIVIAEDPKPAQVHGASTRVDGGGAAQPAGTEARDVPCLEAEGWLGATDAPGRSYLELLSTSYDTAGIEQASLLEGELAAPRAVDGDHGDLGWELPSAVEPVTDFAGAEHDTAREMPHAGVHDASPPARCEEGTQASGRGHEVGGWDWPWRDAGVARMSTEEALISAGDPLPDDRRMRLATLGRHHPTGGVAAGDTAEPVLAAAAARSDQKFISSAPEVEEGTHETALARLSLEDTDHGTEAPRATGRASAGAGHRHPARRLLHPGGLAAADQPRVHVQPTAGEADAEPGAKRGAEDGSKTESEEEEEEEELKRAMHSSRAVACVKVHGFCRMNLGSLSEENSPLADGTTIKFSETKSSLKGSTAGAGPPAAAPSVARPPRAQLTTLSMFPKVVESNFNSARQREAADSAVLDVLVGDKPDEVEPKDSTSMAWQYGGSIRPSPEESPPRAEMRRGGMGAHPNQGADRPPFRVHAAGETPPRGLPPSPSENATPAPPQLGLGSVLASVTDVPSDNPSTPRAPKIVSCVLVEAEERPLPELKDTARVAEVDKVGDVAEGGRPIKDDSKLHIEAKVVQQAGEVAEAHRQPTQEASALPALEARPLGSFLPMNMETGSRPQLDHRKPYPHTRASSRASFANAASSDEMTSGAPHQPTAVAGSLRRTRSGPWKRRSLFTRRIWNDAAAKDIRRASLHLQSLLESSQDKGGQRPQPGATSAAAESIEMPAVGETSLVDDMTYDATKSSGAVEMLKEGRLRACTAPSGIDRGRVSSSESMREIAASPLAESRKKRAQSALTEAPFSILRGDNSAFHHKRNPARRRLSTLKPMPESYVLANEGLKSHDWQRHIMESELAGSASSVTDVDNFLIQNVVSNPLPKNGFKSIVNFPANNMTTSNNWLSPIRKLRNKHFFRSSRRSGGIRGQLIDTSMPEEEQEKVRQLLGFVCVRNAMENGLFEVEIRQANNTRVVAYSILTGKMWRRSILFLCFIHLMLAYWEPPSFRQNRRSNDVVYEFNGRKDLCLIIELSFTLVYIGDLALGYFLITRRLSQRNTVKLAVVFLIFLDVVINLMMPTANASDGVSDLLWIRWSRPLRPVLLLVNSHTLLETFYPVALSGLAMLKAVVFIVFTVLLFALGGIELFGSSRNWIQFEEELEDCDFNFQDILYAFTSLFVLMTTENYPCIVLPAMRGRIEFTNSSMEAKYEALGVDYLNPNNWEKNAHQLNVPTVHITEEIYANLVNDGQVDEERLSHKVFFIVFIAVGSFGLTNIFIAIVYSTYRKYSHKLIVAQRINQRRTLLVAFELLSEKNQAEMTQVGPRQR</sequence>
<feature type="region of interest" description="Disordered" evidence="5">
    <location>
        <begin position="421"/>
        <end position="523"/>
    </location>
</feature>
<feature type="region of interest" description="Disordered" evidence="5">
    <location>
        <begin position="608"/>
        <end position="668"/>
    </location>
</feature>
<feature type="region of interest" description="Disordered" evidence="5">
    <location>
        <begin position="282"/>
        <end position="321"/>
    </location>
</feature>
<dbReference type="EMBL" id="LGRX02034422">
    <property type="protein sequence ID" value="KAK3237841.1"/>
    <property type="molecule type" value="Genomic_DNA"/>
</dbReference>
<feature type="transmembrane region" description="Helical" evidence="6">
    <location>
        <begin position="1054"/>
        <end position="1073"/>
    </location>
</feature>
<feature type="compositionally biased region" description="Basic and acidic residues" evidence="5">
    <location>
        <begin position="235"/>
        <end position="244"/>
    </location>
</feature>
<feature type="region of interest" description="Disordered" evidence="5">
    <location>
        <begin position="16"/>
        <end position="35"/>
    </location>
</feature>
<feature type="region of interest" description="Disordered" evidence="5">
    <location>
        <begin position="234"/>
        <end position="263"/>
    </location>
</feature>
<gene>
    <name evidence="8" type="ORF">CYMTET_52111</name>
</gene>
<feature type="compositionally biased region" description="Basic and acidic residues" evidence="5">
    <location>
        <begin position="292"/>
        <end position="305"/>
    </location>
</feature>
<evidence type="ECO:0000256" key="3">
    <source>
        <dbReference type="ARBA" id="ARBA00022989"/>
    </source>
</evidence>
<organism evidence="8 9">
    <name type="scientific">Cymbomonas tetramitiformis</name>
    <dbReference type="NCBI Taxonomy" id="36881"/>
    <lineage>
        <taxon>Eukaryota</taxon>
        <taxon>Viridiplantae</taxon>
        <taxon>Chlorophyta</taxon>
        <taxon>Pyramimonadophyceae</taxon>
        <taxon>Pyramimonadales</taxon>
        <taxon>Pyramimonadaceae</taxon>
        <taxon>Cymbomonas</taxon>
    </lineage>
</organism>
<evidence type="ECO:0000256" key="6">
    <source>
        <dbReference type="SAM" id="Phobius"/>
    </source>
</evidence>
<protein>
    <recommendedName>
        <fullName evidence="7">Ion transport domain-containing protein</fullName>
    </recommendedName>
</protein>
<name>A0AAE0BJS7_9CHLO</name>
<accession>A0AAE0BJS7</accession>
<feature type="compositionally biased region" description="Low complexity" evidence="5">
    <location>
        <begin position="633"/>
        <end position="644"/>
    </location>
</feature>
<dbReference type="Proteomes" id="UP001190700">
    <property type="component" value="Unassembled WGS sequence"/>
</dbReference>
<dbReference type="Gene3D" id="1.10.287.70">
    <property type="match status" value="1"/>
</dbReference>
<keyword evidence="4 6" id="KW-0472">Membrane</keyword>
<dbReference type="PANTHER" id="PTHR46726:SF1">
    <property type="entry name" value="TWO-PORE CALCIUM CHANNEL 3"/>
    <property type="match status" value="1"/>
</dbReference>
<evidence type="ECO:0000256" key="5">
    <source>
        <dbReference type="SAM" id="MobiDB-lite"/>
    </source>
</evidence>
<dbReference type="InterPro" id="IPR005821">
    <property type="entry name" value="Ion_trans_dom"/>
</dbReference>
<evidence type="ECO:0000259" key="7">
    <source>
        <dbReference type="Pfam" id="PF00520"/>
    </source>
</evidence>
<feature type="compositionally biased region" description="Low complexity" evidence="5">
    <location>
        <begin position="369"/>
        <end position="381"/>
    </location>
</feature>
<keyword evidence="9" id="KW-1185">Reference proteome</keyword>
<dbReference type="Pfam" id="PF00520">
    <property type="entry name" value="Ion_trans"/>
    <property type="match status" value="1"/>
</dbReference>
<feature type="compositionally biased region" description="Basic and acidic residues" evidence="5">
    <location>
        <begin position="445"/>
        <end position="457"/>
    </location>
</feature>
<evidence type="ECO:0000313" key="8">
    <source>
        <dbReference type="EMBL" id="KAK3237841.1"/>
    </source>
</evidence>
<evidence type="ECO:0000256" key="4">
    <source>
        <dbReference type="ARBA" id="ARBA00023136"/>
    </source>
</evidence>
<feature type="region of interest" description="Disordered" evidence="5">
    <location>
        <begin position="360"/>
        <end position="381"/>
    </location>
</feature>
<dbReference type="SUPFAM" id="SSF81324">
    <property type="entry name" value="Voltage-gated potassium channels"/>
    <property type="match status" value="1"/>
</dbReference>
<dbReference type="GO" id="GO:0005216">
    <property type="term" value="F:monoatomic ion channel activity"/>
    <property type="evidence" value="ECO:0007669"/>
    <property type="project" value="InterPro"/>
</dbReference>
<comment type="subcellular location">
    <subcellularLocation>
        <location evidence="1">Membrane</location>
        <topology evidence="1">Multi-pass membrane protein</topology>
    </subcellularLocation>
</comment>
<keyword evidence="2 6" id="KW-0812">Transmembrane</keyword>
<feature type="transmembrane region" description="Helical" evidence="6">
    <location>
        <begin position="1019"/>
        <end position="1042"/>
    </location>
</feature>